<proteinExistence type="predicted"/>
<dbReference type="EMBL" id="CP011129">
    <property type="protein sequence ID" value="ALN81674.1"/>
    <property type="molecule type" value="Genomic_DNA"/>
</dbReference>
<dbReference type="PATRIC" id="fig|84531.8.peg.3568"/>
<protein>
    <submittedName>
        <fullName evidence="1">Uncharacterized protein</fullName>
    </submittedName>
</protein>
<name>A0A0S2FDS6_LYSAN</name>
<accession>A0A0S2FDS6</accession>
<dbReference type="KEGG" id="lab:LA76x_3552"/>
<evidence type="ECO:0000313" key="1">
    <source>
        <dbReference type="EMBL" id="ALN81674.1"/>
    </source>
</evidence>
<dbReference type="AlphaFoldDB" id="A0A0S2FDS6"/>
<keyword evidence="2" id="KW-1185">Reference proteome</keyword>
<evidence type="ECO:0000313" key="2">
    <source>
        <dbReference type="Proteomes" id="UP000060787"/>
    </source>
</evidence>
<organism evidence="1 2">
    <name type="scientific">Lysobacter antibioticus</name>
    <dbReference type="NCBI Taxonomy" id="84531"/>
    <lineage>
        <taxon>Bacteria</taxon>
        <taxon>Pseudomonadati</taxon>
        <taxon>Pseudomonadota</taxon>
        <taxon>Gammaproteobacteria</taxon>
        <taxon>Lysobacterales</taxon>
        <taxon>Lysobacteraceae</taxon>
        <taxon>Lysobacter</taxon>
    </lineage>
</organism>
<sequence length="41" mass="4293">MSPREQTDDGGRMMGCESLDCESRGIRGGCMAGCRPGRGTA</sequence>
<dbReference type="Proteomes" id="UP000060787">
    <property type="component" value="Chromosome"/>
</dbReference>
<dbReference type="STRING" id="84531.LA76x_3552"/>
<reference evidence="1 2" key="1">
    <citation type="journal article" date="2015" name="BMC Genomics">
        <title>Comparative genomics and metabolic profiling of the genus Lysobacter.</title>
        <authorList>
            <person name="de Bruijn I."/>
            <person name="Cheng X."/>
            <person name="de Jager V."/>
            <person name="Exposito R.G."/>
            <person name="Watrous J."/>
            <person name="Patel N."/>
            <person name="Postma J."/>
            <person name="Dorrestein P.C."/>
            <person name="Kobayashi D."/>
            <person name="Raaijmakers J.M."/>
        </authorList>
    </citation>
    <scope>NUCLEOTIDE SEQUENCE [LARGE SCALE GENOMIC DNA]</scope>
    <source>
        <strain evidence="1 2">76</strain>
    </source>
</reference>
<gene>
    <name evidence="1" type="ORF">LA76x_3552</name>
</gene>